<proteinExistence type="predicted"/>
<dbReference type="PANTHER" id="PTHR10826:SF27">
    <property type="entry name" value="OS06G0326500 PROTEIN"/>
    <property type="match status" value="1"/>
</dbReference>
<dbReference type="EMBL" id="KZ305075">
    <property type="protein sequence ID" value="PIA29987.1"/>
    <property type="molecule type" value="Genomic_DNA"/>
</dbReference>
<dbReference type="OrthoDB" id="278212at2759"/>
<dbReference type="InterPro" id="IPR003428">
    <property type="entry name" value="MAM33"/>
</dbReference>
<keyword evidence="2" id="KW-1185">Reference proteome</keyword>
<accession>A0A2G5CGP6</accession>
<dbReference type="InParanoid" id="A0A2G5CGP6"/>
<dbReference type="GO" id="GO:0005759">
    <property type="term" value="C:mitochondrial matrix"/>
    <property type="evidence" value="ECO:0007669"/>
    <property type="project" value="InterPro"/>
</dbReference>
<dbReference type="STRING" id="218851.A0A2G5CGP6"/>
<dbReference type="Gene3D" id="3.10.280.10">
    <property type="entry name" value="Mitochondrial glycoprotein"/>
    <property type="match status" value="1"/>
</dbReference>
<gene>
    <name evidence="1" type="ORF">AQUCO_05800219v1</name>
</gene>
<evidence type="ECO:0008006" key="3">
    <source>
        <dbReference type="Google" id="ProtNLM"/>
    </source>
</evidence>
<dbReference type="Proteomes" id="UP000230069">
    <property type="component" value="Unassembled WGS sequence"/>
</dbReference>
<sequence>MSFLVRRTHHHLVDRLVSTVHRRVLYSSLSLVHSSSVLSPRLAGNEKMFARFEYQKNLQMKGLFRHLSNSASSSYLEEEEEEEKRSSKQNLKQVIHSFIETMNDKLYQVDPLALLDKFGFKIIDNPGEQILIIKRQYLGETIQVVVDKACDTEFQLNNHCYDDNDHNFNLCLNATIVKEDASSLDFICTACPDGHITIHNMLLRNPKDPSHQIASKGQKLRRLDKDLEKVLVEYLDARGINGSLTKLLLECMINKRKKEYLLWLNNIKEFTEM</sequence>
<evidence type="ECO:0000313" key="1">
    <source>
        <dbReference type="EMBL" id="PIA29987.1"/>
    </source>
</evidence>
<reference evidence="1 2" key="1">
    <citation type="submission" date="2017-09" db="EMBL/GenBank/DDBJ databases">
        <title>WGS assembly of Aquilegia coerulea Goldsmith.</title>
        <authorList>
            <person name="Hodges S."/>
            <person name="Kramer E."/>
            <person name="Nordborg M."/>
            <person name="Tomkins J."/>
            <person name="Borevitz J."/>
            <person name="Derieg N."/>
            <person name="Yan J."/>
            <person name="Mihaltcheva S."/>
            <person name="Hayes R.D."/>
            <person name="Rokhsar D."/>
        </authorList>
    </citation>
    <scope>NUCLEOTIDE SEQUENCE [LARGE SCALE GENOMIC DNA]</scope>
    <source>
        <strain evidence="2">cv. Goldsmith</strain>
    </source>
</reference>
<dbReference type="AlphaFoldDB" id="A0A2G5CGP6"/>
<organism evidence="1 2">
    <name type="scientific">Aquilegia coerulea</name>
    <name type="common">Rocky mountain columbine</name>
    <dbReference type="NCBI Taxonomy" id="218851"/>
    <lineage>
        <taxon>Eukaryota</taxon>
        <taxon>Viridiplantae</taxon>
        <taxon>Streptophyta</taxon>
        <taxon>Embryophyta</taxon>
        <taxon>Tracheophyta</taxon>
        <taxon>Spermatophyta</taxon>
        <taxon>Magnoliopsida</taxon>
        <taxon>Ranunculales</taxon>
        <taxon>Ranunculaceae</taxon>
        <taxon>Thalictroideae</taxon>
        <taxon>Aquilegia</taxon>
    </lineage>
</organism>
<evidence type="ECO:0000313" key="2">
    <source>
        <dbReference type="Proteomes" id="UP000230069"/>
    </source>
</evidence>
<dbReference type="InterPro" id="IPR036561">
    <property type="entry name" value="MAM33_sf"/>
</dbReference>
<name>A0A2G5CGP6_AQUCA</name>
<dbReference type="Pfam" id="PF02330">
    <property type="entry name" value="MAM33"/>
    <property type="match status" value="1"/>
</dbReference>
<dbReference type="SUPFAM" id="SSF54529">
    <property type="entry name" value="Mitochondrial glycoprotein MAM33-like"/>
    <property type="match status" value="1"/>
</dbReference>
<protein>
    <recommendedName>
        <fullName evidence="3">Mitochondrial glycoprotein</fullName>
    </recommendedName>
</protein>
<dbReference type="PANTHER" id="PTHR10826">
    <property type="entry name" value="COMPLEMENT COMPONENT 1"/>
    <property type="match status" value="1"/>
</dbReference>